<keyword evidence="2" id="KW-1185">Reference proteome</keyword>
<name>A0ABW7U5K3_9ACTN</name>
<evidence type="ECO:0000313" key="1">
    <source>
        <dbReference type="EMBL" id="MFI1714906.1"/>
    </source>
</evidence>
<gene>
    <name evidence="1" type="ORF">ACH407_15225</name>
</gene>
<protein>
    <submittedName>
        <fullName evidence="1">Uncharacterized protein</fullName>
    </submittedName>
</protein>
<comment type="caution">
    <text evidence="1">The sequence shown here is derived from an EMBL/GenBank/DDBJ whole genome shotgun (WGS) entry which is preliminary data.</text>
</comment>
<evidence type="ECO:0000313" key="2">
    <source>
        <dbReference type="Proteomes" id="UP001611339"/>
    </source>
</evidence>
<dbReference type="Proteomes" id="UP001611339">
    <property type="component" value="Unassembled WGS sequence"/>
</dbReference>
<dbReference type="RefSeq" id="WP_398709518.1">
    <property type="nucleotide sequence ID" value="NZ_JBIRUI010000006.1"/>
</dbReference>
<reference evidence="1 2" key="1">
    <citation type="submission" date="2024-10" db="EMBL/GenBank/DDBJ databases">
        <title>The Natural Products Discovery Center: Release of the First 8490 Sequenced Strains for Exploring Actinobacteria Biosynthetic Diversity.</title>
        <authorList>
            <person name="Kalkreuter E."/>
            <person name="Kautsar S.A."/>
            <person name="Yang D."/>
            <person name="Bader C.D."/>
            <person name="Teijaro C.N."/>
            <person name="Fluegel L."/>
            <person name="Davis C.M."/>
            <person name="Simpson J.R."/>
            <person name="Lauterbach L."/>
            <person name="Steele A.D."/>
            <person name="Gui C."/>
            <person name="Meng S."/>
            <person name="Li G."/>
            <person name="Viehrig K."/>
            <person name="Ye F."/>
            <person name="Su P."/>
            <person name="Kiefer A.F."/>
            <person name="Nichols A."/>
            <person name="Cepeda A.J."/>
            <person name="Yan W."/>
            <person name="Fan B."/>
            <person name="Jiang Y."/>
            <person name="Adhikari A."/>
            <person name="Zheng C.-J."/>
            <person name="Schuster L."/>
            <person name="Cowan T.M."/>
            <person name="Smanski M.J."/>
            <person name="Chevrette M.G."/>
            <person name="De Carvalho L.P.S."/>
            <person name="Shen B."/>
        </authorList>
    </citation>
    <scope>NUCLEOTIDE SEQUENCE [LARGE SCALE GENOMIC DNA]</scope>
    <source>
        <strain evidence="1 2">NPDC020602</strain>
    </source>
</reference>
<dbReference type="EMBL" id="JBIRUI010000006">
    <property type="protein sequence ID" value="MFI1714906.1"/>
    <property type="molecule type" value="Genomic_DNA"/>
</dbReference>
<proteinExistence type="predicted"/>
<organism evidence="1 2">
    <name type="scientific">Streptomyces litmocidini</name>
    <dbReference type="NCBI Taxonomy" id="67318"/>
    <lineage>
        <taxon>Bacteria</taxon>
        <taxon>Bacillati</taxon>
        <taxon>Actinomycetota</taxon>
        <taxon>Actinomycetes</taxon>
        <taxon>Kitasatosporales</taxon>
        <taxon>Streptomycetaceae</taxon>
        <taxon>Streptomyces</taxon>
    </lineage>
</organism>
<sequence length="49" mass="4853">MGLLECVDAGTGIDDGTRTATAALIAMSGDGDRAVTCVRGLGRPMSLGV</sequence>
<accession>A0ABW7U5K3</accession>